<dbReference type="Gene3D" id="3.50.30.50">
    <property type="entry name" value="Putative cyclase"/>
    <property type="match status" value="1"/>
</dbReference>
<evidence type="ECO:0000313" key="3">
    <source>
        <dbReference type="Proteomes" id="UP001162131"/>
    </source>
</evidence>
<name>A0AAU9II82_9CILI</name>
<gene>
    <name evidence="2" type="ORF">BSTOLATCC_MIC7669</name>
</gene>
<proteinExistence type="inferred from homology"/>
<dbReference type="InterPro" id="IPR007325">
    <property type="entry name" value="KFase/CYL"/>
</dbReference>
<evidence type="ECO:0008006" key="4">
    <source>
        <dbReference type="Google" id="ProtNLM"/>
    </source>
</evidence>
<dbReference type="PANTHER" id="PTHR31118">
    <property type="entry name" value="CYCLASE-LIKE PROTEIN 2"/>
    <property type="match status" value="1"/>
</dbReference>
<dbReference type="EMBL" id="CAJZBQ010000009">
    <property type="protein sequence ID" value="CAG9312877.1"/>
    <property type="molecule type" value="Genomic_DNA"/>
</dbReference>
<dbReference type="SUPFAM" id="SSF102198">
    <property type="entry name" value="Putative cyclase"/>
    <property type="match status" value="1"/>
</dbReference>
<sequence length="245" mass="27944">MSELFNSLLSNTSIIDCTHTINENTVIWPGDPTFSRRSFNDQEYSIETYQFIGGSATHIDAPKHFLPNGRTISDLQPNELISEGVLIDVASKCEKNNDYELSIEDINLWESRNGRIPCRSIVCMRTGWGAKFNKPDEYKNHNPEEEHPHYSGGVMHFPGFSREAAEFLCRERNINAIGIDTLSLDPGKSVDFEVHYTIFRNNKYQIENMKLENLPDKGFVMIALPYPVENAPEFLARVIALVKNE</sequence>
<reference evidence="2" key="1">
    <citation type="submission" date="2021-09" db="EMBL/GenBank/DDBJ databases">
        <authorList>
            <consortium name="AG Swart"/>
            <person name="Singh M."/>
            <person name="Singh A."/>
            <person name="Seah K."/>
            <person name="Emmerich C."/>
        </authorList>
    </citation>
    <scope>NUCLEOTIDE SEQUENCE</scope>
    <source>
        <strain evidence="2">ATCC30299</strain>
    </source>
</reference>
<dbReference type="InterPro" id="IPR037175">
    <property type="entry name" value="KFase_sf"/>
</dbReference>
<organism evidence="2 3">
    <name type="scientific">Blepharisma stoltei</name>
    <dbReference type="NCBI Taxonomy" id="1481888"/>
    <lineage>
        <taxon>Eukaryota</taxon>
        <taxon>Sar</taxon>
        <taxon>Alveolata</taxon>
        <taxon>Ciliophora</taxon>
        <taxon>Postciliodesmatophora</taxon>
        <taxon>Heterotrichea</taxon>
        <taxon>Heterotrichida</taxon>
        <taxon>Blepharismidae</taxon>
        <taxon>Blepharisma</taxon>
    </lineage>
</organism>
<dbReference type="GO" id="GO:0019441">
    <property type="term" value="P:L-tryptophan catabolic process to kynurenine"/>
    <property type="evidence" value="ECO:0007669"/>
    <property type="project" value="InterPro"/>
</dbReference>
<dbReference type="Proteomes" id="UP001162131">
    <property type="component" value="Unassembled WGS sequence"/>
</dbReference>
<evidence type="ECO:0000313" key="2">
    <source>
        <dbReference type="EMBL" id="CAG9312877.1"/>
    </source>
</evidence>
<dbReference type="AlphaFoldDB" id="A0AAU9II82"/>
<keyword evidence="3" id="KW-1185">Reference proteome</keyword>
<comment type="caution">
    <text evidence="2">The sequence shown here is derived from an EMBL/GenBank/DDBJ whole genome shotgun (WGS) entry which is preliminary data.</text>
</comment>
<dbReference type="PANTHER" id="PTHR31118:SF12">
    <property type="entry name" value="CYCLASE-LIKE PROTEIN 2"/>
    <property type="match status" value="1"/>
</dbReference>
<comment type="similarity">
    <text evidence="1">Belongs to the Cyclase 1 superfamily.</text>
</comment>
<evidence type="ECO:0000256" key="1">
    <source>
        <dbReference type="ARBA" id="ARBA00007865"/>
    </source>
</evidence>
<dbReference type="Pfam" id="PF04199">
    <property type="entry name" value="Cyclase"/>
    <property type="match status" value="1"/>
</dbReference>
<dbReference type="GO" id="GO:0004061">
    <property type="term" value="F:arylformamidase activity"/>
    <property type="evidence" value="ECO:0007669"/>
    <property type="project" value="InterPro"/>
</dbReference>
<protein>
    <recommendedName>
        <fullName evidence="4">Kynurenine formamidase</fullName>
    </recommendedName>
</protein>
<accession>A0AAU9II82</accession>